<sequence>MPFTASRTHPAFSGAAAAAVAALTVVAIPAEAHGATGDCDGPRFTATAQADLAKISVLDAGVLRPDLPALADVRLASAHGSADSGRRPDRTIATGRYADAKLLGLRVPGVPLAGTVAESRAPSGKDTAVEARNTVAGLDAGGLATIRLGKSTADSSWDDAYGCGKAGPLTRSATMLAGAQFLGGGGTIPALLARGPAGAAQPTSLLRIGPTGSTQSATDLVREKGRRAVRSAAGVALSEVTLFAGTPQEVSVKVVTQPTLTVTATGSRAGAKVDYRPAVLKVTAAGKPVATLDTGDDSVGVDLFGGVGTASLLSARISLGGPRQTITDYSVRAEAAAVRVEVMLGKAHLLDVALGYLYAQASTPPLNDATRAPSAVATTEPAVDVTEPAVDETEPAVDETEPAVEVTEPAVEVTPQPPVEAIKPVAEAEPRDESALALTGANIAAAATGGLLLIALGVAAVAMTRRRRH</sequence>
<evidence type="ECO:0000256" key="2">
    <source>
        <dbReference type="ARBA" id="ARBA00022525"/>
    </source>
</evidence>
<keyword evidence="6" id="KW-0812">Transmembrane</keyword>
<keyword evidence="4" id="KW-0572">Peptidoglycan-anchor</keyword>
<evidence type="ECO:0000256" key="3">
    <source>
        <dbReference type="ARBA" id="ARBA00022729"/>
    </source>
</evidence>
<comment type="caution">
    <text evidence="9">The sequence shown here is derived from an EMBL/GenBank/DDBJ whole genome shotgun (WGS) entry which is preliminary data.</text>
</comment>
<feature type="compositionally biased region" description="Acidic residues" evidence="5">
    <location>
        <begin position="389"/>
        <end position="402"/>
    </location>
</feature>
<evidence type="ECO:0000256" key="5">
    <source>
        <dbReference type="SAM" id="MobiDB-lite"/>
    </source>
</evidence>
<evidence type="ECO:0000256" key="4">
    <source>
        <dbReference type="ARBA" id="ARBA00023088"/>
    </source>
</evidence>
<keyword evidence="3 7" id="KW-0732">Signal</keyword>
<accession>A0ABS5YYD2</accession>
<evidence type="ECO:0000256" key="1">
    <source>
        <dbReference type="ARBA" id="ARBA00022512"/>
    </source>
</evidence>
<feature type="signal peptide" evidence="7">
    <location>
        <begin position="1"/>
        <end position="32"/>
    </location>
</feature>
<feature type="transmembrane region" description="Helical" evidence="6">
    <location>
        <begin position="443"/>
        <end position="463"/>
    </location>
</feature>
<evidence type="ECO:0000256" key="7">
    <source>
        <dbReference type="SAM" id="SignalP"/>
    </source>
</evidence>
<gene>
    <name evidence="9" type="ORF">KOI35_32920</name>
</gene>
<evidence type="ECO:0000256" key="6">
    <source>
        <dbReference type="SAM" id="Phobius"/>
    </source>
</evidence>
<name>A0ABS5YYD2_9ACTN</name>
<keyword evidence="1" id="KW-0134">Cell wall</keyword>
<evidence type="ECO:0000313" key="10">
    <source>
        <dbReference type="Proteomes" id="UP001519654"/>
    </source>
</evidence>
<protein>
    <recommendedName>
        <fullName evidence="8">Gram-positive cocci surface proteins LPxTG domain-containing protein</fullName>
    </recommendedName>
</protein>
<dbReference type="Proteomes" id="UP001519654">
    <property type="component" value="Unassembled WGS sequence"/>
</dbReference>
<feature type="chain" id="PRO_5045842976" description="Gram-positive cocci surface proteins LPxTG domain-containing protein" evidence="7">
    <location>
        <begin position="33"/>
        <end position="469"/>
    </location>
</feature>
<evidence type="ECO:0000313" key="9">
    <source>
        <dbReference type="EMBL" id="MBU2668326.1"/>
    </source>
</evidence>
<feature type="domain" description="Gram-positive cocci surface proteins LPxTG" evidence="8">
    <location>
        <begin position="436"/>
        <end position="469"/>
    </location>
</feature>
<keyword evidence="10" id="KW-1185">Reference proteome</keyword>
<keyword evidence="6" id="KW-0472">Membrane</keyword>
<feature type="region of interest" description="Disordered" evidence="5">
    <location>
        <begin position="367"/>
        <end position="413"/>
    </location>
</feature>
<dbReference type="InterPro" id="IPR019931">
    <property type="entry name" value="LPXTG_anchor"/>
</dbReference>
<evidence type="ECO:0000259" key="8">
    <source>
        <dbReference type="PROSITE" id="PS50847"/>
    </source>
</evidence>
<reference evidence="9 10" key="1">
    <citation type="submission" date="2021-06" db="EMBL/GenBank/DDBJ databases">
        <title>Actinoplanes lichenicola sp. nov., and Actinoplanes ovalisporus sp. nov., isolated from lichen in Thailand.</title>
        <authorList>
            <person name="Saeng-In P."/>
            <person name="Kanchanasin P."/>
            <person name="Yuki M."/>
            <person name="Kudo T."/>
            <person name="Ohkuma M."/>
            <person name="Phongsopitanun W."/>
            <person name="Tanasupawat S."/>
        </authorList>
    </citation>
    <scope>NUCLEOTIDE SEQUENCE [LARGE SCALE GENOMIC DNA]</scope>
    <source>
        <strain evidence="9 10">NBRC 110975</strain>
    </source>
</reference>
<organism evidence="9 10">
    <name type="scientific">Paractinoplanes bogorensis</name>
    <dbReference type="NCBI Taxonomy" id="1610840"/>
    <lineage>
        <taxon>Bacteria</taxon>
        <taxon>Bacillati</taxon>
        <taxon>Actinomycetota</taxon>
        <taxon>Actinomycetes</taxon>
        <taxon>Micromonosporales</taxon>
        <taxon>Micromonosporaceae</taxon>
        <taxon>Paractinoplanes</taxon>
    </lineage>
</organism>
<keyword evidence="2" id="KW-0964">Secreted</keyword>
<dbReference type="RefSeq" id="WP_215792589.1">
    <property type="nucleotide sequence ID" value="NZ_JAHKKG010000011.1"/>
</dbReference>
<dbReference type="EMBL" id="JAHKKG010000011">
    <property type="protein sequence ID" value="MBU2668326.1"/>
    <property type="molecule type" value="Genomic_DNA"/>
</dbReference>
<keyword evidence="6" id="KW-1133">Transmembrane helix</keyword>
<feature type="compositionally biased region" description="Low complexity" evidence="5">
    <location>
        <begin position="403"/>
        <end position="413"/>
    </location>
</feature>
<dbReference type="PROSITE" id="PS50847">
    <property type="entry name" value="GRAM_POS_ANCHORING"/>
    <property type="match status" value="1"/>
</dbReference>
<proteinExistence type="predicted"/>